<reference evidence="1" key="1">
    <citation type="submission" date="2020-11" db="EMBL/GenBank/DDBJ databases">
        <authorList>
            <person name="Tran Van P."/>
        </authorList>
    </citation>
    <scope>NUCLEOTIDE SEQUENCE</scope>
</reference>
<protein>
    <submittedName>
        <fullName evidence="1">Uncharacterized protein</fullName>
    </submittedName>
</protein>
<accession>A0A7R8ZZZ3</accession>
<feature type="non-terminal residue" evidence="1">
    <location>
        <position position="1"/>
    </location>
</feature>
<name>A0A7R8ZZZ3_9CRUS</name>
<sequence>RPIRVVGVVGLGHVNGIVQEWGKKRTPHDIYDILR</sequence>
<dbReference type="AlphaFoldDB" id="A0A7R8ZZZ3"/>
<proteinExistence type="predicted"/>
<gene>
    <name evidence="1" type="ORF">CTOB1V02_LOCUS15871</name>
</gene>
<evidence type="ECO:0000313" key="1">
    <source>
        <dbReference type="EMBL" id="CAD7238056.1"/>
    </source>
</evidence>
<organism evidence="1">
    <name type="scientific">Cyprideis torosa</name>
    <dbReference type="NCBI Taxonomy" id="163714"/>
    <lineage>
        <taxon>Eukaryota</taxon>
        <taxon>Metazoa</taxon>
        <taxon>Ecdysozoa</taxon>
        <taxon>Arthropoda</taxon>
        <taxon>Crustacea</taxon>
        <taxon>Oligostraca</taxon>
        <taxon>Ostracoda</taxon>
        <taxon>Podocopa</taxon>
        <taxon>Podocopida</taxon>
        <taxon>Cytherocopina</taxon>
        <taxon>Cytheroidea</taxon>
        <taxon>Cytherideidae</taxon>
        <taxon>Cyprideis</taxon>
    </lineage>
</organism>
<dbReference type="OrthoDB" id="48306at2759"/>
<dbReference type="EMBL" id="OB695489">
    <property type="protein sequence ID" value="CAD7238056.1"/>
    <property type="molecule type" value="Genomic_DNA"/>
</dbReference>